<dbReference type="InterPro" id="IPR057713">
    <property type="entry name" value="DUF7953"/>
</dbReference>
<keyword evidence="1" id="KW-1133">Transmembrane helix</keyword>
<name>A0ABP0VBL7_9BRYO</name>
<accession>A0ABP0VBL7</accession>
<dbReference type="EMBL" id="CAXAQS010000276">
    <property type="protein sequence ID" value="CAK9250917.1"/>
    <property type="molecule type" value="Genomic_DNA"/>
</dbReference>
<dbReference type="Proteomes" id="UP001497444">
    <property type="component" value="Unassembled WGS sequence"/>
</dbReference>
<keyword evidence="1" id="KW-0472">Membrane</keyword>
<protein>
    <recommendedName>
        <fullName evidence="2">DUF7953 domain-containing protein</fullName>
    </recommendedName>
</protein>
<proteinExistence type="predicted"/>
<gene>
    <name evidence="3" type="ORF">CSSPJE1EN1_LOCUS26295</name>
</gene>
<sequence>PLTTLVGTKCKQCGLYKKDTFKSDDIFHEWELCPFNFTLDPEGHYVHLKDKEFNMTLSCPQCSKCDPSQDEVSSPDDPSSGKQISKYWILVVVIVVVGVLCLAGHALVAYCLWHHKQRKEEQAQFVQLFEDDESLEEEQDLKDDL</sequence>
<evidence type="ECO:0000313" key="4">
    <source>
        <dbReference type="Proteomes" id="UP001497444"/>
    </source>
</evidence>
<dbReference type="PANTHER" id="PTHR33780">
    <property type="entry name" value="EXPRESSED PROTEIN"/>
    <property type="match status" value="1"/>
</dbReference>
<feature type="non-terminal residue" evidence="3">
    <location>
        <position position="1"/>
    </location>
</feature>
<feature type="transmembrane region" description="Helical" evidence="1">
    <location>
        <begin position="87"/>
        <end position="113"/>
    </location>
</feature>
<dbReference type="PANTHER" id="PTHR33780:SF3">
    <property type="entry name" value="EXPRESSED PROTEIN"/>
    <property type="match status" value="1"/>
</dbReference>
<feature type="domain" description="DUF7953" evidence="2">
    <location>
        <begin position="1"/>
        <end position="60"/>
    </location>
</feature>
<evidence type="ECO:0000313" key="3">
    <source>
        <dbReference type="EMBL" id="CAK9250917.1"/>
    </source>
</evidence>
<evidence type="ECO:0000259" key="2">
    <source>
        <dbReference type="Pfam" id="PF25829"/>
    </source>
</evidence>
<keyword evidence="4" id="KW-1185">Reference proteome</keyword>
<evidence type="ECO:0000256" key="1">
    <source>
        <dbReference type="SAM" id="Phobius"/>
    </source>
</evidence>
<comment type="caution">
    <text evidence="3">The sequence shown here is derived from an EMBL/GenBank/DDBJ whole genome shotgun (WGS) entry which is preliminary data.</text>
</comment>
<reference evidence="3" key="1">
    <citation type="submission" date="2024-02" db="EMBL/GenBank/DDBJ databases">
        <authorList>
            <consortium name="ELIXIR-Norway"/>
            <consortium name="Elixir Norway"/>
        </authorList>
    </citation>
    <scope>NUCLEOTIDE SEQUENCE</scope>
</reference>
<organism evidence="3 4">
    <name type="scientific">Sphagnum jensenii</name>
    <dbReference type="NCBI Taxonomy" id="128206"/>
    <lineage>
        <taxon>Eukaryota</taxon>
        <taxon>Viridiplantae</taxon>
        <taxon>Streptophyta</taxon>
        <taxon>Embryophyta</taxon>
        <taxon>Bryophyta</taxon>
        <taxon>Sphagnophytina</taxon>
        <taxon>Sphagnopsida</taxon>
        <taxon>Sphagnales</taxon>
        <taxon>Sphagnaceae</taxon>
        <taxon>Sphagnum</taxon>
    </lineage>
</organism>
<dbReference type="Pfam" id="PF25829">
    <property type="entry name" value="DUF7953"/>
    <property type="match status" value="1"/>
</dbReference>
<keyword evidence="1" id="KW-0812">Transmembrane</keyword>